<gene>
    <name evidence="3" type="ORF">G8E03_09535</name>
</gene>
<dbReference type="Pfam" id="PF01476">
    <property type="entry name" value="LysM"/>
    <property type="match status" value="2"/>
</dbReference>
<dbReference type="CDD" id="cd12797">
    <property type="entry name" value="M23_peptidase"/>
    <property type="match status" value="1"/>
</dbReference>
<evidence type="ECO:0000313" key="4">
    <source>
        <dbReference type="Proteomes" id="UP000500791"/>
    </source>
</evidence>
<dbReference type="PANTHER" id="PTHR21666:SF270">
    <property type="entry name" value="MUREIN HYDROLASE ACTIVATOR ENVC"/>
    <property type="match status" value="1"/>
</dbReference>
<dbReference type="EMBL" id="CP049811">
    <property type="protein sequence ID" value="QIK40991.1"/>
    <property type="molecule type" value="Genomic_DNA"/>
</dbReference>
<dbReference type="PROSITE" id="PS51257">
    <property type="entry name" value="PROKAR_LIPOPROTEIN"/>
    <property type="match status" value="1"/>
</dbReference>
<dbReference type="Gene3D" id="3.10.350.10">
    <property type="entry name" value="LysM domain"/>
    <property type="match status" value="1"/>
</dbReference>
<name>A0A6G7VLU6_9RHOB</name>
<reference evidence="3 4" key="1">
    <citation type="submission" date="2020-03" db="EMBL/GenBank/DDBJ databases">
        <title>Complete genome sequence of Monaibacterium sp. ALG8 with diverse plasmids.</title>
        <authorList>
            <person name="Sun C."/>
        </authorList>
    </citation>
    <scope>NUCLEOTIDE SEQUENCE [LARGE SCALE GENOMIC DNA]</scope>
    <source>
        <strain evidence="3 4">ALG8</strain>
    </source>
</reference>
<dbReference type="InterPro" id="IPR016047">
    <property type="entry name" value="M23ase_b-sheet_dom"/>
</dbReference>
<sequence length="404" mass="41296">MSSRSISMSLAFGGSILLSACTAQNEAPAPVVFRGSTPDQPAIVAAAPIPTAPIVAAPVADARGVSDRGSYQVIVAGQDDSLIDMATRVGLSPAELANYNGLPVAYTPNAGEEMVLPPRADRYAPGAAVATGGWSPDIAAAAIDRSTLPSVQTGAIGAPATTTQTDTAAPLAHTVAPGETLFSIARLYDVPVTSLADWNGLGADFALSTGQRIEIPFGSVTTTQPVAPSLPQAPVTVVQPDAQAVLPGVAAVLTPPPSAAQPLPEDTTLAVETPESPNLGQFRSGSGIFVPPVDGPILRPYSPNGADRNEGIDFSAPVGAPVRAAADGEVVLVSRSVGDLDTIVMVRHPNNLVTVYGRITGVNVARGDSISQGQQLGTVAERADPSVQFQVRRGMQHTNPAEYL</sequence>
<dbReference type="SUPFAM" id="SSF51261">
    <property type="entry name" value="Duplicated hybrid motif"/>
    <property type="match status" value="1"/>
</dbReference>
<feature type="signal peptide" evidence="1">
    <location>
        <begin position="1"/>
        <end position="20"/>
    </location>
</feature>
<dbReference type="PROSITE" id="PS51782">
    <property type="entry name" value="LYSM"/>
    <property type="match status" value="1"/>
</dbReference>
<keyword evidence="1" id="KW-0732">Signal</keyword>
<accession>A0A6G7VLU6</accession>
<evidence type="ECO:0000313" key="3">
    <source>
        <dbReference type="EMBL" id="QIK40991.1"/>
    </source>
</evidence>
<dbReference type="KEGG" id="mon:G8E03_09535"/>
<dbReference type="InterPro" id="IPR018392">
    <property type="entry name" value="LysM"/>
</dbReference>
<proteinExistence type="predicted"/>
<dbReference type="AlphaFoldDB" id="A0A6G7VLU6"/>
<dbReference type="Pfam" id="PF01551">
    <property type="entry name" value="Peptidase_M23"/>
    <property type="match status" value="1"/>
</dbReference>
<evidence type="ECO:0000256" key="1">
    <source>
        <dbReference type="SAM" id="SignalP"/>
    </source>
</evidence>
<dbReference type="PANTHER" id="PTHR21666">
    <property type="entry name" value="PEPTIDASE-RELATED"/>
    <property type="match status" value="1"/>
</dbReference>
<dbReference type="Proteomes" id="UP000500791">
    <property type="component" value="Chromosome"/>
</dbReference>
<feature type="chain" id="PRO_5026291742" evidence="1">
    <location>
        <begin position="21"/>
        <end position="404"/>
    </location>
</feature>
<dbReference type="Gene3D" id="2.70.70.10">
    <property type="entry name" value="Glucose Permease (Domain IIA)"/>
    <property type="match status" value="1"/>
</dbReference>
<dbReference type="SUPFAM" id="SSF54106">
    <property type="entry name" value="LysM domain"/>
    <property type="match status" value="1"/>
</dbReference>
<dbReference type="GO" id="GO:0004222">
    <property type="term" value="F:metalloendopeptidase activity"/>
    <property type="evidence" value="ECO:0007669"/>
    <property type="project" value="TreeGrafter"/>
</dbReference>
<protein>
    <submittedName>
        <fullName evidence="3">Peptidoglycan DD-metalloendopeptidase family protein</fullName>
    </submittedName>
</protein>
<dbReference type="CDD" id="cd00118">
    <property type="entry name" value="LysM"/>
    <property type="match status" value="1"/>
</dbReference>
<evidence type="ECO:0000259" key="2">
    <source>
        <dbReference type="PROSITE" id="PS51782"/>
    </source>
</evidence>
<feature type="domain" description="LysM" evidence="2">
    <location>
        <begin position="171"/>
        <end position="215"/>
    </location>
</feature>
<dbReference type="SMART" id="SM00257">
    <property type="entry name" value="LysM"/>
    <property type="match status" value="2"/>
</dbReference>
<dbReference type="InterPro" id="IPR036779">
    <property type="entry name" value="LysM_dom_sf"/>
</dbReference>
<dbReference type="InterPro" id="IPR050570">
    <property type="entry name" value="Cell_wall_metabolism_enzyme"/>
</dbReference>
<dbReference type="InterPro" id="IPR011055">
    <property type="entry name" value="Dup_hybrid_motif"/>
</dbReference>
<organism evidence="3 4">
    <name type="scientific">Pontivivens nitratireducens</name>
    <dbReference type="NCBI Taxonomy" id="2758038"/>
    <lineage>
        <taxon>Bacteria</taxon>
        <taxon>Pseudomonadati</taxon>
        <taxon>Pseudomonadota</taxon>
        <taxon>Alphaproteobacteria</taxon>
        <taxon>Rhodobacterales</taxon>
        <taxon>Paracoccaceae</taxon>
        <taxon>Pontivivens</taxon>
    </lineage>
</organism>
<keyword evidence="4" id="KW-1185">Reference proteome</keyword>